<evidence type="ECO:0000313" key="2">
    <source>
        <dbReference type="Proteomes" id="UP001164250"/>
    </source>
</evidence>
<name>A0ACC1BIV8_9ROSI</name>
<keyword evidence="2" id="KW-1185">Reference proteome</keyword>
<comment type="caution">
    <text evidence="1">The sequence shown here is derived from an EMBL/GenBank/DDBJ whole genome shotgun (WGS) entry which is preliminary data.</text>
</comment>
<evidence type="ECO:0000313" key="1">
    <source>
        <dbReference type="EMBL" id="KAJ0098782.1"/>
    </source>
</evidence>
<gene>
    <name evidence="1" type="ORF">Patl1_21335</name>
</gene>
<organism evidence="1 2">
    <name type="scientific">Pistacia atlantica</name>
    <dbReference type="NCBI Taxonomy" id="434234"/>
    <lineage>
        <taxon>Eukaryota</taxon>
        <taxon>Viridiplantae</taxon>
        <taxon>Streptophyta</taxon>
        <taxon>Embryophyta</taxon>
        <taxon>Tracheophyta</taxon>
        <taxon>Spermatophyta</taxon>
        <taxon>Magnoliopsida</taxon>
        <taxon>eudicotyledons</taxon>
        <taxon>Gunneridae</taxon>
        <taxon>Pentapetalae</taxon>
        <taxon>rosids</taxon>
        <taxon>malvids</taxon>
        <taxon>Sapindales</taxon>
        <taxon>Anacardiaceae</taxon>
        <taxon>Pistacia</taxon>
    </lineage>
</organism>
<sequence length="28" mass="3342">MEQMYKATSQGHCWIILNGYWDILLDLV</sequence>
<dbReference type="Proteomes" id="UP001164250">
    <property type="component" value="Chromosome 4"/>
</dbReference>
<proteinExistence type="predicted"/>
<accession>A0ACC1BIV8</accession>
<dbReference type="EMBL" id="CM047900">
    <property type="protein sequence ID" value="KAJ0098782.1"/>
    <property type="molecule type" value="Genomic_DNA"/>
</dbReference>
<reference evidence="2" key="1">
    <citation type="journal article" date="2023" name="G3 (Bethesda)">
        <title>Genome assembly and association tests identify interacting loci associated with vigor, precocity, and sex in interspecific pistachio rootstocks.</title>
        <authorList>
            <person name="Palmer W."/>
            <person name="Jacygrad E."/>
            <person name="Sagayaradj S."/>
            <person name="Cavanaugh K."/>
            <person name="Han R."/>
            <person name="Bertier L."/>
            <person name="Beede B."/>
            <person name="Kafkas S."/>
            <person name="Golino D."/>
            <person name="Preece J."/>
            <person name="Michelmore R."/>
        </authorList>
    </citation>
    <scope>NUCLEOTIDE SEQUENCE [LARGE SCALE GENOMIC DNA]</scope>
</reference>
<protein>
    <submittedName>
        <fullName evidence="1">Uncharacterized protein</fullName>
    </submittedName>
</protein>